<dbReference type="PANTHER" id="PTHR43806">
    <property type="entry name" value="PEPTIDASE S8"/>
    <property type="match status" value="1"/>
</dbReference>
<protein>
    <recommendedName>
        <fullName evidence="8">Serine protease</fullName>
        <ecNumber evidence="8">3.4.21.-</ecNumber>
    </recommendedName>
</protein>
<comment type="caution">
    <text evidence="11">The sequence shown here is derived from an EMBL/GenBank/DDBJ whole genome shotgun (WGS) entry which is preliminary data.</text>
</comment>
<dbReference type="RefSeq" id="WP_265993662.1">
    <property type="nucleotide sequence ID" value="NZ_CP110973.1"/>
</dbReference>
<evidence type="ECO:0000256" key="4">
    <source>
        <dbReference type="ARBA" id="ARBA00022729"/>
    </source>
</evidence>
<dbReference type="InterPro" id="IPR050131">
    <property type="entry name" value="Peptidase_S8_subtilisin-like"/>
</dbReference>
<evidence type="ECO:0000259" key="10">
    <source>
        <dbReference type="Pfam" id="PF00082"/>
    </source>
</evidence>
<dbReference type="Pfam" id="PF00082">
    <property type="entry name" value="Peptidase_S8"/>
    <property type="match status" value="1"/>
</dbReference>
<dbReference type="PROSITE" id="PS51892">
    <property type="entry name" value="SUBTILASE"/>
    <property type="match status" value="1"/>
</dbReference>
<accession>A0ABW3Q8T6</accession>
<keyword evidence="5 7" id="KW-0378">Hydrolase</keyword>
<evidence type="ECO:0000256" key="2">
    <source>
        <dbReference type="ARBA" id="ARBA00011073"/>
    </source>
</evidence>
<dbReference type="InterPro" id="IPR043504">
    <property type="entry name" value="Peptidase_S1_PA_chymotrypsin"/>
</dbReference>
<evidence type="ECO:0000313" key="11">
    <source>
        <dbReference type="EMBL" id="MFD1143792.1"/>
    </source>
</evidence>
<dbReference type="CDD" id="cd00306">
    <property type="entry name" value="Peptidases_S8_S53"/>
    <property type="match status" value="1"/>
</dbReference>
<evidence type="ECO:0000313" key="12">
    <source>
        <dbReference type="Proteomes" id="UP001597116"/>
    </source>
</evidence>
<feature type="active site" description="Charge relay system" evidence="7">
    <location>
        <position position="765"/>
    </location>
</feature>
<dbReference type="InterPro" id="IPR036852">
    <property type="entry name" value="Peptidase_S8/S53_dom_sf"/>
</dbReference>
<dbReference type="InterPro" id="IPR000209">
    <property type="entry name" value="Peptidase_S8/S53_dom"/>
</dbReference>
<dbReference type="EC" id="3.4.21.-" evidence="8"/>
<organism evidence="11 12">
    <name type="scientific">Larkinella insperata</name>
    <dbReference type="NCBI Taxonomy" id="332158"/>
    <lineage>
        <taxon>Bacteria</taxon>
        <taxon>Pseudomonadati</taxon>
        <taxon>Bacteroidota</taxon>
        <taxon>Cytophagia</taxon>
        <taxon>Cytophagales</taxon>
        <taxon>Spirosomataceae</taxon>
        <taxon>Larkinella</taxon>
    </lineage>
</organism>
<comment type="similarity">
    <text evidence="1 8">Belongs to the peptidase S1B family.</text>
</comment>
<reference evidence="12" key="1">
    <citation type="journal article" date="2019" name="Int. J. Syst. Evol. Microbiol.">
        <title>The Global Catalogue of Microorganisms (GCM) 10K type strain sequencing project: providing services to taxonomists for standard genome sequencing and annotation.</title>
        <authorList>
            <consortium name="The Broad Institute Genomics Platform"/>
            <consortium name="The Broad Institute Genome Sequencing Center for Infectious Disease"/>
            <person name="Wu L."/>
            <person name="Ma J."/>
        </authorList>
    </citation>
    <scope>NUCLEOTIDE SEQUENCE [LARGE SCALE GENOMIC DNA]</scope>
    <source>
        <strain evidence="12">CCUG 55608</strain>
    </source>
</reference>
<dbReference type="SUPFAM" id="SSF52743">
    <property type="entry name" value="Subtilisin-like"/>
    <property type="match status" value="1"/>
</dbReference>
<keyword evidence="3 7" id="KW-0645">Protease</keyword>
<dbReference type="EMBL" id="JBHTLP010000019">
    <property type="protein sequence ID" value="MFD1143792.1"/>
    <property type="molecule type" value="Genomic_DNA"/>
</dbReference>
<comment type="similarity">
    <text evidence="2 7">Belongs to the peptidase S8 family.</text>
</comment>
<dbReference type="PRINTS" id="PR00839">
    <property type="entry name" value="V8PROTEASE"/>
</dbReference>
<feature type="active site" description="Charge relay system" evidence="7">
    <location>
        <position position="598"/>
    </location>
</feature>
<evidence type="ECO:0000256" key="5">
    <source>
        <dbReference type="ARBA" id="ARBA00022801"/>
    </source>
</evidence>
<keyword evidence="4" id="KW-0732">Signal</keyword>
<keyword evidence="6 7" id="KW-0720">Serine protease</keyword>
<feature type="domain" description="Peptidase S8/S53" evidence="10">
    <location>
        <begin position="555"/>
        <end position="811"/>
    </location>
</feature>
<evidence type="ECO:0000256" key="1">
    <source>
        <dbReference type="ARBA" id="ARBA00008764"/>
    </source>
</evidence>
<gene>
    <name evidence="11" type="ORF">ACFQ4C_21870</name>
</gene>
<keyword evidence="12" id="KW-1185">Reference proteome</keyword>
<dbReference type="InterPro" id="IPR009003">
    <property type="entry name" value="Peptidase_S1_PA"/>
</dbReference>
<feature type="active site" description="Charge relay system" evidence="7">
    <location>
        <position position="556"/>
    </location>
</feature>
<dbReference type="InterPro" id="IPR008256">
    <property type="entry name" value="Peptidase_S1B"/>
</dbReference>
<name>A0ABW3Q8T6_9BACT</name>
<sequence length="927" mass="102979">MAQTNFFESAQSLLRDRAYANYAAHLNEIERVQSGIQQNRTGQLSLTDITNDAARLSKRIAREGVRLDKALERINGVPNFQDVSIVRKILRSASSVCRIIIQNQFGVSGYGTGFLVSPNVLITNNHVLPDLETARRSQAQFNYELDPDGRVLTPVTFNLRPDLFFLTSTYEERRDFPFDGRDFTLVAVETTGSEGAALDRFGYIQMDSSLGKIIEGENCVVIQHPKGDYKKVVLKDIRLITLTDNFLIYESDTLPGSSGSVVLGLGTGAVVALHHSSIPRKDTAGNWLRKDGSIVQPGDADEQIDWIGNEGVRVSCIVEAFSNMPVPDAMQPLRRQIIEAQTPSLTIMSPSPAPAEVRPARTTAPVSEKKENALPADRLHYFEIILSSQPVLQDDWEGRASTLVEGFVDETPLIPSSFDPEIRRKRYLTLRSNRNPWELAQQLETLPHVESCEPDLETLTDIGVDADPNGPDRFESFNPGKSNGLATWQQEEQQFLKNFGDSVCVEKARKVTIPASYHRWWNWSAVNCLDDTERMKNADWQQIRDHLGELRFVQLDTGYSTHSKVFAGYDTDKDFDFIDQDTDARDLMERKLLKFPGHGTRTASIAVGNTLQTDPNTVNGNSGLLTFGGKTLARLIPYRIARSVILLGRGKELVDAANYAIQSQADVMFMCMGTYPKSMFAAIAREVYEQGIIWVCAAGNQVELVVAPAIYPGTIAVAATNPKDFPWKGSSNGTTVDIAAPGESVYVPITDEEGNEFMSYGDGTSYATPHVASAAMLWKAKHLRDLPEKYRFPWQIVEAFRTTLKKTARKPNGWTPKMFEVYGVGILDIDALLNADLPDADTLTHAYETISTELPRDIGFVEAGHFIWNILRRKLRPGSTESTTGLTPRGQLALDAFTTRPPVRAVESTGLGDPVGTEALLREFFKQ</sequence>
<dbReference type="SUPFAM" id="SSF50494">
    <property type="entry name" value="Trypsin-like serine proteases"/>
    <property type="match status" value="1"/>
</dbReference>
<dbReference type="Gene3D" id="3.40.50.200">
    <property type="entry name" value="Peptidase S8/S53 domain"/>
    <property type="match status" value="1"/>
</dbReference>
<evidence type="ECO:0000256" key="6">
    <source>
        <dbReference type="ARBA" id="ARBA00022825"/>
    </source>
</evidence>
<dbReference type="Pfam" id="PF13365">
    <property type="entry name" value="Trypsin_2"/>
    <property type="match status" value="1"/>
</dbReference>
<dbReference type="Gene3D" id="2.40.10.10">
    <property type="entry name" value="Trypsin-like serine proteases"/>
    <property type="match status" value="2"/>
</dbReference>
<evidence type="ECO:0000256" key="3">
    <source>
        <dbReference type="ARBA" id="ARBA00022670"/>
    </source>
</evidence>
<proteinExistence type="inferred from homology"/>
<evidence type="ECO:0000256" key="9">
    <source>
        <dbReference type="SAM" id="MobiDB-lite"/>
    </source>
</evidence>
<dbReference type="PANTHER" id="PTHR43806:SF11">
    <property type="entry name" value="CEREVISIN-RELATED"/>
    <property type="match status" value="1"/>
</dbReference>
<evidence type="ECO:0000256" key="7">
    <source>
        <dbReference type="PROSITE-ProRule" id="PRU01240"/>
    </source>
</evidence>
<dbReference type="Proteomes" id="UP001597116">
    <property type="component" value="Unassembled WGS sequence"/>
</dbReference>
<feature type="region of interest" description="Disordered" evidence="9">
    <location>
        <begin position="346"/>
        <end position="370"/>
    </location>
</feature>
<evidence type="ECO:0000256" key="8">
    <source>
        <dbReference type="RuleBase" id="RU004296"/>
    </source>
</evidence>